<evidence type="ECO:0000313" key="2">
    <source>
        <dbReference type="Proteomes" id="UP000716906"/>
    </source>
</evidence>
<dbReference type="EMBL" id="JACLYY010000001">
    <property type="protein sequence ID" value="MBM6736820.1"/>
    <property type="molecule type" value="Genomic_DNA"/>
</dbReference>
<gene>
    <name evidence="1" type="ORF">H7U36_01670</name>
</gene>
<reference evidence="1 2" key="1">
    <citation type="journal article" date="2021" name="Sci. Rep.">
        <title>The distribution of antibiotic resistance genes in chicken gut microbiota commensals.</title>
        <authorList>
            <person name="Juricova H."/>
            <person name="Matiasovicova J."/>
            <person name="Kubasova T."/>
            <person name="Cejkova D."/>
            <person name="Rychlik I."/>
        </authorList>
    </citation>
    <scope>NUCLEOTIDE SEQUENCE [LARGE SCALE GENOMIC DNA]</scope>
    <source>
        <strain evidence="1 2">An773</strain>
    </source>
</reference>
<evidence type="ECO:0000313" key="1">
    <source>
        <dbReference type="EMBL" id="MBM6736820.1"/>
    </source>
</evidence>
<organism evidence="1 2">
    <name type="scientific">Faecalicatena fissicatena</name>
    <dbReference type="NCBI Taxonomy" id="290055"/>
    <lineage>
        <taxon>Bacteria</taxon>
        <taxon>Bacillati</taxon>
        <taxon>Bacillota</taxon>
        <taxon>Clostridia</taxon>
        <taxon>Lachnospirales</taxon>
        <taxon>Lachnospiraceae</taxon>
        <taxon>Faecalicatena</taxon>
    </lineage>
</organism>
<dbReference type="Proteomes" id="UP000716906">
    <property type="component" value="Unassembled WGS sequence"/>
</dbReference>
<dbReference type="NCBIfam" id="TIGR04076">
    <property type="entry name" value="TIGR04076 family protein"/>
    <property type="match status" value="1"/>
</dbReference>
<accession>A0ABS2E5D0</accession>
<comment type="caution">
    <text evidence="1">The sequence shown here is derived from an EMBL/GenBank/DDBJ whole genome shotgun (WGS) entry which is preliminary data.</text>
</comment>
<sequence length="123" mass="14055">MDDSFMLYDLKVEVVGSEKPMVCSHREGDYFLVIGENLVFPENNSFSMYALSALLPLLPAKQRVLDQNDWMLSDSVIACPDPNCGARFKITRIGKRKFSHGACTVEPLYREENEKTEKGEYRL</sequence>
<proteinExistence type="predicted"/>
<dbReference type="InterPro" id="IPR023811">
    <property type="entry name" value="CHP04076"/>
</dbReference>
<keyword evidence="2" id="KW-1185">Reference proteome</keyword>
<protein>
    <submittedName>
        <fullName evidence="1">TIGR04076 family protein</fullName>
    </submittedName>
</protein>
<dbReference type="RefSeq" id="WP_205147507.1">
    <property type="nucleotide sequence ID" value="NZ_JACLYY010000001.1"/>
</dbReference>
<name>A0ABS2E5D0_9FIRM</name>